<feature type="domain" description="RNase H type-1" evidence="1">
    <location>
        <begin position="295"/>
        <end position="394"/>
    </location>
</feature>
<dbReference type="EMBL" id="VEPZ02001721">
    <property type="protein sequence ID" value="KAE8661323.1"/>
    <property type="molecule type" value="Genomic_DNA"/>
</dbReference>
<dbReference type="Gene3D" id="3.60.10.10">
    <property type="entry name" value="Endonuclease/exonuclease/phosphatase"/>
    <property type="match status" value="1"/>
</dbReference>
<evidence type="ECO:0000259" key="1">
    <source>
        <dbReference type="Pfam" id="PF13456"/>
    </source>
</evidence>
<organism evidence="2 3">
    <name type="scientific">Hibiscus syriacus</name>
    <name type="common">Rose of Sharon</name>
    <dbReference type="NCBI Taxonomy" id="106335"/>
    <lineage>
        <taxon>Eukaryota</taxon>
        <taxon>Viridiplantae</taxon>
        <taxon>Streptophyta</taxon>
        <taxon>Embryophyta</taxon>
        <taxon>Tracheophyta</taxon>
        <taxon>Spermatophyta</taxon>
        <taxon>Magnoliopsida</taxon>
        <taxon>eudicotyledons</taxon>
        <taxon>Gunneridae</taxon>
        <taxon>Pentapetalae</taxon>
        <taxon>rosids</taxon>
        <taxon>malvids</taxon>
        <taxon>Malvales</taxon>
        <taxon>Malvaceae</taxon>
        <taxon>Malvoideae</taxon>
        <taxon>Hibiscus</taxon>
    </lineage>
</organism>
<protein>
    <recommendedName>
        <fullName evidence="1">RNase H type-1 domain-containing protein</fullName>
    </recommendedName>
</protein>
<dbReference type="Gene3D" id="3.30.420.10">
    <property type="entry name" value="Ribonuclease H-like superfamily/Ribonuclease H"/>
    <property type="match status" value="1"/>
</dbReference>
<dbReference type="InterPro" id="IPR002156">
    <property type="entry name" value="RNaseH_domain"/>
</dbReference>
<dbReference type="Proteomes" id="UP000436088">
    <property type="component" value="Unassembled WGS sequence"/>
</dbReference>
<comment type="caution">
    <text evidence="2">The sequence shown here is derived from an EMBL/GenBank/DDBJ whole genome shotgun (WGS) entry which is preliminary data.</text>
</comment>
<dbReference type="Pfam" id="PF13456">
    <property type="entry name" value="RVT_3"/>
    <property type="match status" value="1"/>
</dbReference>
<name>A0A6A2WMG9_HIBSY</name>
<evidence type="ECO:0000313" key="2">
    <source>
        <dbReference type="EMBL" id="KAE8661323.1"/>
    </source>
</evidence>
<sequence length="417" mass="47836">MKFLFTFEKEGGLARNERQMDDFWEALDCCNMMDIGYTNTWFTWERGHTAENNIGERLDWGLANSAWKTLFPCYELRHLNHSLSDHFPLLLEIVVHDGMIRRWHFRFEASWLLENSCEEVKRLWNESTDCFPERLNFGVCINRCAPSISHLLFAYDSLIFGEEVATVVVQIKEILRVYGECSDQAINFDKVDLGSGASEPFHRESWKESWLGSGGKNSAENAEYIGVNGKLYVNLSDYFILSHWLGFFIHLEEYLEQEGLLEKGLRWKYHQGKRHKKEDVLTLVKTQCNDFENANRIVYGASRRWVQRTTSVFLAEAIDALHAVFFAVDLSFVDIIVESDSKSVIEKLRSLEPNLSKISAIVNEIKGHAACLRSCPFRSTHHSGNTMAHALAAETSLGTRDLLWVEEAPSCVEVTAS</sequence>
<keyword evidence="3" id="KW-1185">Reference proteome</keyword>
<dbReference type="InterPro" id="IPR036691">
    <property type="entry name" value="Endo/exonu/phosph_ase_sf"/>
</dbReference>
<dbReference type="AlphaFoldDB" id="A0A6A2WMG9"/>
<dbReference type="CDD" id="cd06222">
    <property type="entry name" value="RNase_H_like"/>
    <property type="match status" value="1"/>
</dbReference>
<reference evidence="2" key="1">
    <citation type="submission" date="2019-09" db="EMBL/GenBank/DDBJ databases">
        <title>Draft genome information of white flower Hibiscus syriacus.</title>
        <authorList>
            <person name="Kim Y.-M."/>
        </authorList>
    </citation>
    <scope>NUCLEOTIDE SEQUENCE [LARGE SCALE GENOMIC DNA]</scope>
    <source>
        <strain evidence="2">YM2019G1</strain>
    </source>
</reference>
<dbReference type="InterPro" id="IPR044730">
    <property type="entry name" value="RNase_H-like_dom_plant"/>
</dbReference>
<dbReference type="GO" id="GO:0003676">
    <property type="term" value="F:nucleic acid binding"/>
    <property type="evidence" value="ECO:0007669"/>
    <property type="project" value="InterPro"/>
</dbReference>
<dbReference type="PANTHER" id="PTHR33710:SF71">
    <property type="entry name" value="ENDONUCLEASE_EXONUCLEASE_PHOSPHATASE DOMAIN-CONTAINING PROTEIN"/>
    <property type="match status" value="1"/>
</dbReference>
<dbReference type="GO" id="GO:0004523">
    <property type="term" value="F:RNA-DNA hybrid ribonuclease activity"/>
    <property type="evidence" value="ECO:0007669"/>
    <property type="project" value="InterPro"/>
</dbReference>
<accession>A0A6A2WMG9</accession>
<gene>
    <name evidence="2" type="ORF">F3Y22_tig00113726pilonHSYRG00216</name>
</gene>
<dbReference type="InterPro" id="IPR036397">
    <property type="entry name" value="RNaseH_sf"/>
</dbReference>
<proteinExistence type="predicted"/>
<dbReference type="SUPFAM" id="SSF56219">
    <property type="entry name" value="DNase I-like"/>
    <property type="match status" value="1"/>
</dbReference>
<evidence type="ECO:0000313" key="3">
    <source>
        <dbReference type="Proteomes" id="UP000436088"/>
    </source>
</evidence>
<dbReference type="PANTHER" id="PTHR33710">
    <property type="entry name" value="BNAC02G09200D PROTEIN"/>
    <property type="match status" value="1"/>
</dbReference>